<evidence type="ECO:0000259" key="3">
    <source>
        <dbReference type="Pfam" id="PF23981"/>
    </source>
</evidence>
<feature type="compositionally biased region" description="Basic and acidic residues" evidence="1">
    <location>
        <begin position="61"/>
        <end position="73"/>
    </location>
</feature>
<dbReference type="RefSeq" id="WP_394829730.1">
    <property type="nucleotide sequence ID" value="NZ_CP089984.1"/>
</dbReference>
<evidence type="ECO:0000256" key="2">
    <source>
        <dbReference type="SAM" id="SignalP"/>
    </source>
</evidence>
<evidence type="ECO:0000313" key="5">
    <source>
        <dbReference type="Proteomes" id="UP001370348"/>
    </source>
</evidence>
<feature type="compositionally biased region" description="Gly residues" evidence="1">
    <location>
        <begin position="39"/>
        <end position="59"/>
    </location>
</feature>
<dbReference type="InterPro" id="IPR055729">
    <property type="entry name" value="DUF7305"/>
</dbReference>
<dbReference type="Pfam" id="PF23981">
    <property type="entry name" value="DUF7305"/>
    <property type="match status" value="1"/>
</dbReference>
<name>A0ABZ2MCA3_9BACT</name>
<proteinExistence type="predicted"/>
<feature type="domain" description="DUF7305" evidence="3">
    <location>
        <begin position="260"/>
        <end position="422"/>
    </location>
</feature>
<dbReference type="PROSITE" id="PS51257">
    <property type="entry name" value="PROKAR_LIPOPROTEIN"/>
    <property type="match status" value="1"/>
</dbReference>
<keyword evidence="5" id="KW-1185">Reference proteome</keyword>
<feature type="signal peptide" evidence="2">
    <location>
        <begin position="1"/>
        <end position="21"/>
    </location>
</feature>
<protein>
    <recommendedName>
        <fullName evidence="3">DUF7305 domain-containing protein</fullName>
    </recommendedName>
</protein>
<gene>
    <name evidence="4" type="ORF">LZC94_23255</name>
</gene>
<accession>A0ABZ2MCA3</accession>
<sequence>MRMSPLAGCIATFFIAATWGAGCGSSSVDAINGPPSGNGNDGGNGGNNGGDSPGGGFSDGGRADGSRPGDRDSGTNPGDFCRGTGAAIPLPGGSLCTGDLGRKLFKMAACSCSNMDISGDILTDSFNSSTGSSNRSGGSLGTNEKLVVNGRFNIGGSGYAANVRKDTGTVLTLGADGTLKNDTWAGGETRAQGTVTVGGDVHAKGDVNGTNESVTKANGKVHIPDTKSVTGFGSTGVVTAPDANVVIPTPCDCTNKLDIANIVSPFKTANDNAVAGITEDVLVQGGAVTLPCGKYYLSKIGGAAITLNIQGRVAVFVAGDLDTAGKFDINLAPGAEIDLFVAGKFRMAGDSGFGSVAAPSKVRVYVGGPTFEIAGRANVGGNFYAPNAPVIPSGKFEISGAIFAESLRFAGGLTIHYDEAILDVPGCRPPTQTCNSCNDCANACKGGQCGGCEKNSDCCAPLVCSSGRCVPDIR</sequence>
<keyword evidence="2" id="KW-0732">Signal</keyword>
<feature type="region of interest" description="Disordered" evidence="1">
    <location>
        <begin position="32"/>
        <end position="82"/>
    </location>
</feature>
<feature type="chain" id="PRO_5045113256" description="DUF7305 domain-containing protein" evidence="2">
    <location>
        <begin position="22"/>
        <end position="474"/>
    </location>
</feature>
<dbReference type="EMBL" id="CP089984">
    <property type="protein sequence ID" value="WXB20126.1"/>
    <property type="molecule type" value="Genomic_DNA"/>
</dbReference>
<dbReference type="Proteomes" id="UP001370348">
    <property type="component" value="Chromosome"/>
</dbReference>
<evidence type="ECO:0000313" key="4">
    <source>
        <dbReference type="EMBL" id="WXB20126.1"/>
    </source>
</evidence>
<reference evidence="4 5" key="1">
    <citation type="submission" date="2021-12" db="EMBL/GenBank/DDBJ databases">
        <title>Discovery of the Pendulisporaceae a myxobacterial family with distinct sporulation behavior and unique specialized metabolism.</title>
        <authorList>
            <person name="Garcia R."/>
            <person name="Popoff A."/>
            <person name="Bader C.D."/>
            <person name="Loehr J."/>
            <person name="Walesch S."/>
            <person name="Walt C."/>
            <person name="Boldt J."/>
            <person name="Bunk B."/>
            <person name="Haeckl F.J.F.P.J."/>
            <person name="Gunesch A.P."/>
            <person name="Birkelbach J."/>
            <person name="Nuebel U."/>
            <person name="Pietschmann T."/>
            <person name="Bach T."/>
            <person name="Mueller R."/>
        </authorList>
    </citation>
    <scope>NUCLEOTIDE SEQUENCE [LARGE SCALE GENOMIC DNA]</scope>
    <source>
        <strain evidence="4 5">MSr11954</strain>
    </source>
</reference>
<evidence type="ECO:0000256" key="1">
    <source>
        <dbReference type="SAM" id="MobiDB-lite"/>
    </source>
</evidence>
<organism evidence="4 5">
    <name type="scientific">Pendulispora albinea</name>
    <dbReference type="NCBI Taxonomy" id="2741071"/>
    <lineage>
        <taxon>Bacteria</taxon>
        <taxon>Pseudomonadati</taxon>
        <taxon>Myxococcota</taxon>
        <taxon>Myxococcia</taxon>
        <taxon>Myxococcales</taxon>
        <taxon>Sorangiineae</taxon>
        <taxon>Pendulisporaceae</taxon>
        <taxon>Pendulispora</taxon>
    </lineage>
</organism>